<keyword evidence="2" id="KW-1185">Reference proteome</keyword>
<gene>
    <name evidence="1" type="ORF">SAMN04488136_13516</name>
</gene>
<dbReference type="RefSeq" id="WP_093278767.1">
    <property type="nucleotide sequence ID" value="NZ_FNDD01000035.1"/>
</dbReference>
<evidence type="ECO:0000313" key="1">
    <source>
        <dbReference type="EMBL" id="SDH90463.1"/>
    </source>
</evidence>
<dbReference type="Pfam" id="PF13783">
    <property type="entry name" value="DUF4177"/>
    <property type="match status" value="1"/>
</dbReference>
<reference evidence="2" key="1">
    <citation type="submission" date="2016-10" db="EMBL/GenBank/DDBJ databases">
        <authorList>
            <person name="Varghese N."/>
            <person name="Submissions S."/>
        </authorList>
    </citation>
    <scope>NUCLEOTIDE SEQUENCE [LARGE SCALE GENOMIC DNA]</scope>
    <source>
        <strain evidence="2">CGMCC 1.10228</strain>
    </source>
</reference>
<evidence type="ECO:0008006" key="3">
    <source>
        <dbReference type="Google" id="ProtNLM"/>
    </source>
</evidence>
<proteinExistence type="predicted"/>
<dbReference type="InterPro" id="IPR025234">
    <property type="entry name" value="YjzH-like"/>
</dbReference>
<protein>
    <recommendedName>
        <fullName evidence="3">DUF4177 domain-containing protein</fullName>
    </recommendedName>
</protein>
<name>A0A1G8G7Y5_9VIBR</name>
<dbReference type="Proteomes" id="UP000198854">
    <property type="component" value="Unassembled WGS sequence"/>
</dbReference>
<dbReference type="OrthoDB" id="5797042at2"/>
<dbReference type="AlphaFoldDB" id="A0A1G8G7Y5"/>
<organism evidence="1 2">
    <name type="scientific">Vibrio xiamenensis</name>
    <dbReference type="NCBI Taxonomy" id="861298"/>
    <lineage>
        <taxon>Bacteria</taxon>
        <taxon>Pseudomonadati</taxon>
        <taxon>Pseudomonadota</taxon>
        <taxon>Gammaproteobacteria</taxon>
        <taxon>Vibrionales</taxon>
        <taxon>Vibrionaceae</taxon>
        <taxon>Vibrio</taxon>
    </lineage>
</organism>
<sequence length="71" mass="8406">MPKFSEYKVVHIDEQACPSVLHGAKVTQRELLEAQLDSLTEDGWQVIYQVVEKKRHWLFWHRESVITTLAR</sequence>
<dbReference type="EMBL" id="FNDD01000035">
    <property type="protein sequence ID" value="SDH90463.1"/>
    <property type="molecule type" value="Genomic_DNA"/>
</dbReference>
<accession>A0A1G8G7Y5</accession>
<evidence type="ECO:0000313" key="2">
    <source>
        <dbReference type="Proteomes" id="UP000198854"/>
    </source>
</evidence>